<dbReference type="PANTHER" id="PTHR11458:SF0">
    <property type="entry name" value="DELTA-AMINOLEVULINIC ACID DEHYDRATASE"/>
    <property type="match status" value="1"/>
</dbReference>
<evidence type="ECO:0000256" key="10">
    <source>
        <dbReference type="PIRSR" id="PIRSR001415-2"/>
    </source>
</evidence>
<evidence type="ECO:0000256" key="7">
    <source>
        <dbReference type="ARBA" id="ARBA00023244"/>
    </source>
</evidence>
<evidence type="ECO:0000256" key="3">
    <source>
        <dbReference type="ARBA" id="ARBA00012053"/>
    </source>
</evidence>
<dbReference type="PIRSF" id="PIRSF001415">
    <property type="entry name" value="Porphbilin_synth"/>
    <property type="match status" value="1"/>
</dbReference>
<keyword evidence="11" id="KW-0479">Metal-binding</keyword>
<feature type="active site" description="Schiff-base intermediate with substrate" evidence="9">
    <location>
        <position position="245"/>
    </location>
</feature>
<dbReference type="SMART" id="SM01004">
    <property type="entry name" value="ALAD"/>
    <property type="match status" value="1"/>
</dbReference>
<proteinExistence type="inferred from homology"/>
<protein>
    <recommendedName>
        <fullName evidence="4 13">Delta-aminolevulinic acid dehydratase</fullName>
        <ecNumber evidence="3 13">4.2.1.24</ecNumber>
    </recommendedName>
</protein>
<evidence type="ECO:0000256" key="6">
    <source>
        <dbReference type="ARBA" id="ARBA00023239"/>
    </source>
</evidence>
<feature type="binding site" evidence="11">
    <location>
        <position position="117"/>
    </location>
    <ligand>
        <name>Zn(2+)</name>
        <dbReference type="ChEBI" id="CHEBI:29105"/>
        <note>catalytic</note>
    </ligand>
</feature>
<dbReference type="Pfam" id="PF00490">
    <property type="entry name" value="ALAD"/>
    <property type="match status" value="1"/>
</dbReference>
<comment type="similarity">
    <text evidence="2 14">Belongs to the ALAD family.</text>
</comment>
<keyword evidence="16" id="KW-1185">Reference proteome</keyword>
<accession>A0A6L5Y9S2</accession>
<dbReference type="GO" id="GO:0004655">
    <property type="term" value="F:porphobilinogen synthase activity"/>
    <property type="evidence" value="ECO:0007669"/>
    <property type="project" value="UniProtKB-EC"/>
</dbReference>
<dbReference type="EMBL" id="VUNH01000002">
    <property type="protein sequence ID" value="MST55044.1"/>
    <property type="molecule type" value="Genomic_DNA"/>
</dbReference>
<gene>
    <name evidence="15" type="primary">hemB</name>
    <name evidence="15" type="ORF">FYJ74_03140</name>
</gene>
<feature type="binding site" evidence="12">
    <location>
        <position position="230"/>
    </location>
    <ligand>
        <name>Mg(2+)</name>
        <dbReference type="ChEBI" id="CHEBI:18420"/>
    </ligand>
</feature>
<dbReference type="Gene3D" id="3.20.20.70">
    <property type="entry name" value="Aldolase class I"/>
    <property type="match status" value="1"/>
</dbReference>
<evidence type="ECO:0000313" key="15">
    <source>
        <dbReference type="EMBL" id="MST55044.1"/>
    </source>
</evidence>
<evidence type="ECO:0000256" key="4">
    <source>
        <dbReference type="ARBA" id="ARBA00020771"/>
    </source>
</evidence>
<dbReference type="AlphaFoldDB" id="A0A6L5Y9S2"/>
<dbReference type="UniPathway" id="UPA00251">
    <property type="reaction ID" value="UER00318"/>
</dbReference>
<feature type="binding site" evidence="10">
    <location>
        <position position="310"/>
    </location>
    <ligand>
        <name>5-aminolevulinate</name>
        <dbReference type="ChEBI" id="CHEBI:356416"/>
        <label>2</label>
    </ligand>
</feature>
<keyword evidence="7 13" id="KW-0627">Porphyrin biosynthesis</keyword>
<feature type="binding site" evidence="11">
    <location>
        <position position="119"/>
    </location>
    <ligand>
        <name>Zn(2+)</name>
        <dbReference type="ChEBI" id="CHEBI:29105"/>
        <note>catalytic</note>
    </ligand>
</feature>
<dbReference type="EC" id="4.2.1.24" evidence="3 13"/>
<feature type="binding site" evidence="11">
    <location>
        <position position="127"/>
    </location>
    <ligand>
        <name>Zn(2+)</name>
        <dbReference type="ChEBI" id="CHEBI:29105"/>
        <note>catalytic</note>
    </ligand>
</feature>
<evidence type="ECO:0000256" key="9">
    <source>
        <dbReference type="PIRSR" id="PIRSR001415-1"/>
    </source>
</evidence>
<dbReference type="RefSeq" id="WP_154528147.1">
    <property type="nucleotide sequence ID" value="NZ_VUNH01000002.1"/>
</dbReference>
<evidence type="ECO:0000256" key="1">
    <source>
        <dbReference type="ARBA" id="ARBA00004694"/>
    </source>
</evidence>
<dbReference type="CDD" id="cd00384">
    <property type="entry name" value="ALAD_PBGS"/>
    <property type="match status" value="1"/>
</dbReference>
<keyword evidence="5" id="KW-0350">Heme biosynthesis</keyword>
<feature type="active site" description="Schiff-base intermediate with substrate" evidence="9">
    <location>
        <position position="192"/>
    </location>
</feature>
<dbReference type="GO" id="GO:0008270">
    <property type="term" value="F:zinc ion binding"/>
    <property type="evidence" value="ECO:0007669"/>
    <property type="project" value="TreeGrafter"/>
</dbReference>
<evidence type="ECO:0000256" key="5">
    <source>
        <dbReference type="ARBA" id="ARBA00023133"/>
    </source>
</evidence>
<sequence length="326" mass="35601">MIVRPRRLRQTPALRNLVAETRLSADMFIYPVFIREGRGIVEDIPSLPGQKRYSPDTFPLVLEEMARCGVRAVLLFGLPERKDETGTGAWDENGVIQQALRVGKKTFPEITFIGDVCMCEYTSHGHCGILHGHEVDNDETLEYLTRIAVSQAAAGADVVAPSDMMDGHVAALRAGLDAAGMKDKIVFSYAVKYASAFYGPFRDAAGSAPAFGDRRGYQMDPRNAREGLKEARLDIEEGADMIMVKPGLLYMDVLRAVKEISSVPVGSYCVSGEYAMIKAAAAKGWLDEPRAVAEAAYSLARAGADVIVTYSALDLARWLKEGRVAF</sequence>
<comment type="caution">
    <text evidence="15">The sequence shown here is derived from an EMBL/GenBank/DDBJ whole genome shotgun (WGS) entry which is preliminary data.</text>
</comment>
<keyword evidence="6 13" id="KW-0456">Lyase</keyword>
<dbReference type="PRINTS" id="PR00144">
    <property type="entry name" value="DALDHYDRTASE"/>
</dbReference>
<dbReference type="InterPro" id="IPR030656">
    <property type="entry name" value="ALAD_AS"/>
</dbReference>
<feature type="binding site" evidence="10">
    <location>
        <position position="271"/>
    </location>
    <ligand>
        <name>5-aminolevulinate</name>
        <dbReference type="ChEBI" id="CHEBI:356416"/>
        <label>2</label>
    </ligand>
</feature>
<dbReference type="InterPro" id="IPR013785">
    <property type="entry name" value="Aldolase_TIM"/>
</dbReference>
<name>A0A6L5Y9S2_9BACT</name>
<evidence type="ECO:0000256" key="12">
    <source>
        <dbReference type="PIRSR" id="PIRSR001415-5"/>
    </source>
</evidence>
<feature type="binding site" evidence="10">
    <location>
        <position position="214"/>
    </location>
    <ligand>
        <name>5-aminolevulinate</name>
        <dbReference type="ChEBI" id="CHEBI:356416"/>
        <label>1</label>
    </ligand>
</feature>
<keyword evidence="11" id="KW-0862">Zinc</keyword>
<dbReference type="InterPro" id="IPR001731">
    <property type="entry name" value="ALAD"/>
</dbReference>
<evidence type="ECO:0000256" key="8">
    <source>
        <dbReference type="ARBA" id="ARBA00047651"/>
    </source>
</evidence>
<dbReference type="PANTHER" id="PTHR11458">
    <property type="entry name" value="DELTA-AMINOLEVULINIC ACID DEHYDRATASE"/>
    <property type="match status" value="1"/>
</dbReference>
<evidence type="ECO:0000256" key="2">
    <source>
        <dbReference type="ARBA" id="ARBA00008055"/>
    </source>
</evidence>
<dbReference type="GO" id="GO:0006782">
    <property type="term" value="P:protoporphyrinogen IX biosynthetic process"/>
    <property type="evidence" value="ECO:0007669"/>
    <property type="project" value="UniProtKB-UniPathway"/>
</dbReference>
<evidence type="ECO:0000256" key="11">
    <source>
        <dbReference type="PIRSR" id="PIRSR001415-3"/>
    </source>
</evidence>
<dbReference type="GO" id="GO:0005829">
    <property type="term" value="C:cytosol"/>
    <property type="evidence" value="ECO:0007669"/>
    <property type="project" value="TreeGrafter"/>
</dbReference>
<keyword evidence="12" id="KW-0460">Magnesium</keyword>
<organism evidence="15 16">
    <name type="scientific">Pyramidobacter porci</name>
    <dbReference type="NCBI Taxonomy" id="2605789"/>
    <lineage>
        <taxon>Bacteria</taxon>
        <taxon>Thermotogati</taxon>
        <taxon>Synergistota</taxon>
        <taxon>Synergistia</taxon>
        <taxon>Synergistales</taxon>
        <taxon>Dethiosulfovibrionaceae</taxon>
        <taxon>Pyramidobacter</taxon>
    </lineage>
</organism>
<dbReference type="Proteomes" id="UP000473699">
    <property type="component" value="Unassembled WGS sequence"/>
</dbReference>
<evidence type="ECO:0000313" key="16">
    <source>
        <dbReference type="Proteomes" id="UP000473699"/>
    </source>
</evidence>
<comment type="catalytic activity">
    <reaction evidence="8 13">
        <text>2 5-aminolevulinate = porphobilinogen + 2 H2O + H(+)</text>
        <dbReference type="Rhea" id="RHEA:24064"/>
        <dbReference type="ChEBI" id="CHEBI:15377"/>
        <dbReference type="ChEBI" id="CHEBI:15378"/>
        <dbReference type="ChEBI" id="CHEBI:58126"/>
        <dbReference type="ChEBI" id="CHEBI:356416"/>
        <dbReference type="EC" id="4.2.1.24"/>
    </reaction>
</comment>
<reference evidence="15 16" key="1">
    <citation type="submission" date="2019-08" db="EMBL/GenBank/DDBJ databases">
        <title>In-depth cultivation of the pig gut microbiome towards novel bacterial diversity and tailored functional studies.</title>
        <authorList>
            <person name="Wylensek D."/>
            <person name="Hitch T.C.A."/>
            <person name="Clavel T."/>
        </authorList>
    </citation>
    <scope>NUCLEOTIDE SEQUENCE [LARGE SCALE GENOMIC DNA]</scope>
    <source>
        <strain evidence="15 16">SM-530-WT-4B</strain>
    </source>
</reference>
<evidence type="ECO:0000256" key="13">
    <source>
        <dbReference type="RuleBase" id="RU000515"/>
    </source>
</evidence>
<dbReference type="PROSITE" id="PS00169">
    <property type="entry name" value="D_ALA_DEHYDRATASE"/>
    <property type="match status" value="1"/>
</dbReference>
<comment type="pathway">
    <text evidence="1">Porphyrin-containing compound metabolism; protoporphyrin-IX biosynthesis; coproporphyrinogen-III from 5-aminolevulinate: step 1/4.</text>
</comment>
<evidence type="ECO:0000256" key="14">
    <source>
        <dbReference type="RuleBase" id="RU004161"/>
    </source>
</evidence>
<dbReference type="FunFam" id="3.20.20.70:FF:000019">
    <property type="entry name" value="Delta-aminolevulinic acid dehydratase"/>
    <property type="match status" value="1"/>
</dbReference>
<dbReference type="SUPFAM" id="SSF51569">
    <property type="entry name" value="Aldolase"/>
    <property type="match status" value="1"/>
</dbReference>
<comment type="subunit">
    <text evidence="13">Homooctamer.</text>
</comment>
<dbReference type="NCBIfam" id="NF006762">
    <property type="entry name" value="PRK09283.1"/>
    <property type="match status" value="1"/>
</dbReference>
<feature type="binding site" evidence="10">
    <location>
        <position position="202"/>
    </location>
    <ligand>
        <name>5-aminolevulinate</name>
        <dbReference type="ChEBI" id="CHEBI:356416"/>
        <label>1</label>
    </ligand>
</feature>